<dbReference type="Pfam" id="PF21195">
    <property type="entry name" value="EGF_C8A_B_C6"/>
    <property type="match status" value="1"/>
</dbReference>
<keyword evidence="11" id="KW-0732">Signal</keyword>
<dbReference type="SMART" id="SM00032">
    <property type="entry name" value="CCP"/>
    <property type="match status" value="2"/>
</dbReference>
<dbReference type="SUPFAM" id="SSF57424">
    <property type="entry name" value="LDL receptor-like module"/>
    <property type="match status" value="1"/>
</dbReference>
<evidence type="ECO:0000259" key="23">
    <source>
        <dbReference type="PROSITE" id="PS50923"/>
    </source>
</evidence>
<keyword evidence="18 22" id="KW-1015">Disulfide bond</keyword>
<evidence type="ECO:0000256" key="2">
    <source>
        <dbReference type="ARBA" id="ARBA00004613"/>
    </source>
</evidence>
<feature type="disulfide bond" evidence="22">
    <location>
        <begin position="777"/>
        <end position="820"/>
    </location>
</feature>
<keyword evidence="20" id="KW-1053">Target membrane</keyword>
<dbReference type="PROSITE" id="PS50068">
    <property type="entry name" value="LDLRA_2"/>
    <property type="match status" value="1"/>
</dbReference>
<evidence type="ECO:0000256" key="3">
    <source>
        <dbReference type="ARBA" id="ARBA00009214"/>
    </source>
</evidence>
<dbReference type="InterPro" id="IPR002172">
    <property type="entry name" value="LDrepeatLR_classA_rpt"/>
</dbReference>
<comment type="similarity">
    <text evidence="3">Belongs to the complement C6/C7/C8/C9 family.</text>
</comment>
<dbReference type="Gene3D" id="3.30.60.30">
    <property type="match status" value="2"/>
</dbReference>
<keyword evidence="16" id="KW-0473">Membrane attack complex</keyword>
<dbReference type="InterPro" id="IPR020864">
    <property type="entry name" value="MACPF"/>
</dbReference>
<evidence type="ECO:0000256" key="9">
    <source>
        <dbReference type="ARBA" id="ARBA00022659"/>
    </source>
</evidence>
<comment type="subcellular location">
    <subcellularLocation>
        <location evidence="2">Secreted</location>
    </subcellularLocation>
    <subcellularLocation>
        <location evidence="1">Target cell membrane</location>
        <topology evidence="1">Multi-pass membrane protein</topology>
    </subcellularLocation>
</comment>
<dbReference type="Proteomes" id="UP000694397">
    <property type="component" value="Chromosome 6"/>
</dbReference>
<dbReference type="FunFam" id="4.10.400.10:FF:000065">
    <property type="entry name" value="Transmembrane protease serine 7"/>
    <property type="match status" value="1"/>
</dbReference>
<dbReference type="InterPro" id="IPR036383">
    <property type="entry name" value="TSP1_rpt_sf"/>
</dbReference>
<evidence type="ECO:0000256" key="15">
    <source>
        <dbReference type="ARBA" id="ARBA00022875"/>
    </source>
</evidence>
<dbReference type="PROSITE" id="PS50092">
    <property type="entry name" value="TSP1"/>
    <property type="match status" value="2"/>
</dbReference>
<evidence type="ECO:0000256" key="18">
    <source>
        <dbReference type="ARBA" id="ARBA00023157"/>
    </source>
</evidence>
<dbReference type="OrthoDB" id="9867095at2759"/>
<keyword evidence="15" id="KW-0180">Complement pathway</keyword>
<evidence type="ECO:0000256" key="12">
    <source>
        <dbReference type="ARBA" id="ARBA00022737"/>
    </source>
</evidence>
<evidence type="ECO:0000256" key="4">
    <source>
        <dbReference type="ARBA" id="ARBA00022452"/>
    </source>
</evidence>
<feature type="domain" description="Sushi" evidence="23">
    <location>
        <begin position="715"/>
        <end position="774"/>
    </location>
</feature>
<dbReference type="SMART" id="SM00209">
    <property type="entry name" value="TSP1"/>
    <property type="match status" value="2"/>
</dbReference>
<dbReference type="Gene3D" id="4.10.400.10">
    <property type="entry name" value="Low-density Lipoprotein Receptor"/>
    <property type="match status" value="1"/>
</dbReference>
<evidence type="ECO:0000256" key="17">
    <source>
        <dbReference type="ARBA" id="ARBA00023136"/>
    </source>
</evidence>
<dbReference type="AlphaFoldDB" id="A0A8C9T0M8"/>
<dbReference type="SUPFAM" id="SSF82895">
    <property type="entry name" value="TSP-1 type 1 repeat"/>
    <property type="match status" value="2"/>
</dbReference>
<dbReference type="PROSITE" id="PS50923">
    <property type="entry name" value="SUSHI"/>
    <property type="match status" value="2"/>
</dbReference>
<dbReference type="SUPFAM" id="SSF57535">
    <property type="entry name" value="Complement control module/SCR domain"/>
    <property type="match status" value="2"/>
</dbReference>
<evidence type="ECO:0000256" key="21">
    <source>
        <dbReference type="PROSITE-ProRule" id="PRU00124"/>
    </source>
</evidence>
<feature type="disulfide bond" evidence="21">
    <location>
        <begin position="236"/>
        <end position="251"/>
    </location>
</feature>
<keyword evidence="14" id="KW-0391">Immunity</keyword>
<dbReference type="CDD" id="cd00033">
    <property type="entry name" value="CCP"/>
    <property type="match status" value="2"/>
</dbReference>
<dbReference type="Pfam" id="PF00084">
    <property type="entry name" value="Sushi"/>
    <property type="match status" value="2"/>
</dbReference>
<dbReference type="InterPro" id="IPR000884">
    <property type="entry name" value="TSP1_rpt"/>
</dbReference>
<dbReference type="InterPro" id="IPR023415">
    <property type="entry name" value="LDLR_class-A_CS"/>
</dbReference>
<dbReference type="PRINTS" id="PR00764">
    <property type="entry name" value="COMPLEMENTC9"/>
</dbReference>
<keyword evidence="8" id="KW-0399">Innate immunity</keyword>
<keyword evidence="17" id="KW-0472">Membrane</keyword>
<dbReference type="Ensembl" id="ENSSFOT00015069089.1">
    <property type="protein sequence ID" value="ENSSFOP00015044990.1"/>
    <property type="gene ID" value="ENSSFOG00015003626.2"/>
</dbReference>
<dbReference type="SMART" id="SM00057">
    <property type="entry name" value="FIMAC"/>
    <property type="match status" value="2"/>
</dbReference>
<evidence type="ECO:0000256" key="5">
    <source>
        <dbReference type="ARBA" id="ARBA00022525"/>
    </source>
</evidence>
<dbReference type="PANTHER" id="PTHR45742">
    <property type="entry name" value="COMPLEMENT COMPONENT C6"/>
    <property type="match status" value="1"/>
</dbReference>
<dbReference type="SMART" id="SM00457">
    <property type="entry name" value="MACPF"/>
    <property type="match status" value="1"/>
</dbReference>
<reference evidence="25 26" key="1">
    <citation type="submission" date="2019-04" db="EMBL/GenBank/DDBJ databases">
        <authorList>
            <consortium name="Wellcome Sanger Institute Data Sharing"/>
        </authorList>
    </citation>
    <scope>NUCLEOTIDE SEQUENCE [LARGE SCALE GENOMIC DNA]</scope>
</reference>
<keyword evidence="6" id="KW-0245">EGF-like domain</keyword>
<dbReference type="InterPro" id="IPR035976">
    <property type="entry name" value="Sushi/SCR/CCP_sf"/>
</dbReference>
<keyword evidence="26" id="KW-1185">Reference proteome</keyword>
<dbReference type="CDD" id="cd00112">
    <property type="entry name" value="LDLa"/>
    <property type="match status" value="1"/>
</dbReference>
<gene>
    <name evidence="25" type="primary">C6</name>
    <name evidence="25" type="synonym">c6.2</name>
</gene>
<evidence type="ECO:0000256" key="16">
    <source>
        <dbReference type="ARBA" id="ARBA00023058"/>
    </source>
</evidence>
<dbReference type="GO" id="GO:0044218">
    <property type="term" value="C:other organism cell membrane"/>
    <property type="evidence" value="ECO:0007669"/>
    <property type="project" value="UniProtKB-KW"/>
</dbReference>
<dbReference type="PROSITE" id="PS01209">
    <property type="entry name" value="LDLRA_1"/>
    <property type="match status" value="1"/>
</dbReference>
<dbReference type="GO" id="GO:0045087">
    <property type="term" value="P:innate immune response"/>
    <property type="evidence" value="ECO:0007669"/>
    <property type="project" value="UniProtKB-KW"/>
</dbReference>
<keyword evidence="7" id="KW-1052">Target cell membrane</keyword>
<feature type="domain" description="Sushi" evidence="23">
    <location>
        <begin position="775"/>
        <end position="838"/>
    </location>
</feature>
<dbReference type="InterPro" id="IPR048828">
    <property type="entry name" value="C6_KAZAL"/>
</dbReference>
<dbReference type="GO" id="GO:0005579">
    <property type="term" value="C:membrane attack complex"/>
    <property type="evidence" value="ECO:0007669"/>
    <property type="project" value="UniProtKB-KW"/>
</dbReference>
<comment type="caution">
    <text evidence="22">Lacks conserved residue(s) required for the propagation of feature annotation.</text>
</comment>
<dbReference type="PROSITE" id="PS51412">
    <property type="entry name" value="MACPF_2"/>
    <property type="match status" value="1"/>
</dbReference>
<evidence type="ECO:0000259" key="24">
    <source>
        <dbReference type="PROSITE" id="PS51412"/>
    </source>
</evidence>
<evidence type="ECO:0000313" key="25">
    <source>
        <dbReference type="Ensembl" id="ENSSFOP00015044990.1"/>
    </source>
</evidence>
<dbReference type="Pfam" id="PF01823">
    <property type="entry name" value="MACPF"/>
    <property type="match status" value="1"/>
</dbReference>
<accession>A0A8C9T0M8</accession>
<evidence type="ECO:0000256" key="19">
    <source>
        <dbReference type="ARBA" id="ARBA00023180"/>
    </source>
</evidence>
<evidence type="ECO:0000256" key="1">
    <source>
        <dbReference type="ARBA" id="ARBA00004276"/>
    </source>
</evidence>
<evidence type="ECO:0000256" key="14">
    <source>
        <dbReference type="ARBA" id="ARBA00022859"/>
    </source>
</evidence>
<reference evidence="25" key="2">
    <citation type="submission" date="2025-08" db="UniProtKB">
        <authorList>
            <consortium name="Ensembl"/>
        </authorList>
    </citation>
    <scope>IDENTIFICATION</scope>
</reference>
<feature type="disulfide bond" evidence="22">
    <location>
        <begin position="745"/>
        <end position="772"/>
    </location>
</feature>
<dbReference type="InterPro" id="IPR036055">
    <property type="entry name" value="LDL_receptor-like_sf"/>
</dbReference>
<keyword evidence="12" id="KW-0677">Repeat</keyword>
<proteinExistence type="inferred from homology"/>
<sequence>RLNEPLRDTPAVYRKATVPVRASANCQGGAWPRGRGGGVGCSRTGEHPLSCKALRVRTKGRGFCREVLGVMGHPVLPGKGWALSHTHTHTHTHTRAAVLESPALTMCPGDGFLPRTLAMDRATAVLTLLTMLWGATPTLACFCDHYPWTAWSTCSRTCNYGTQQRHRCAPRRLFSQTQFRTRELVTPAQFGGSDCTEPLVEERPCHPSTECHIEKVDCKDRFTCDNGRCISTKLRCNSQNDCGDNSDERHCARMVRVCNRVFESIPGAELMASGFDAAAEKIRAAVLDNSFFGGECTTNRSREDRKWYRIPANVEEVQLKVRREGAEAEEAQSEVVNLASDSSSSSSHEDGGGLFIPILFSWRNSYMSRKTSSFRSAVKASQQKDSKFIRVHQAVRVSTFRTKSSDLYLSEPFLRTLSSLPLDYNYALYRQVFQLFGTHYFKAGTLGGHYDLLYQYNREEVKNSGERRVAVVMERMGTWVLLLPVVQLSVRCVSYRGSSPSWPGSFLKASERSISMVRGGRAEYAAALAIERQGVLPDSTTYKDWMESTKDNPTVVEYELRPILELVRGFPCAVTKRQHLERALIEYLESFDSCKCAPCPNNARPVLSGTECLCVCQSGTYGPNCERRAQDYTSNAVDGRWSCWGPWSTCDSSMRRQRVRECNNPAPQQGGKACPGERRREEECFISIFQKQDVCISDDETVTEDQNAELPPGTPGCSRPKAPPNSYLRINKRRFSFGDTEEILCLTGFEMEGYQYIRCMPDSTWSKPMGQCIKRVCPSLALPEGLTAQPEKAEYRVGDTVILSCESTDMVLSGRRYYTCGIDQSWEPALTSDLHCKTENPFVPDSSCGRGQRRDGAQCVCMAREECQPYREDLCVLDAEKDRFTMMSACAFHAGRCHGDRLYFLNRGACEKDESGMEWTRFRARLSDRSSVQEPCGDDTCYEWEICSGLKKCECKLPRDCPKDASPSFCLEMLKTRTKRAMSACSVAAMKCAGMQFRLLQDNSC</sequence>
<dbReference type="GO" id="GO:0031640">
    <property type="term" value="P:killing of cells of another organism"/>
    <property type="evidence" value="ECO:0007669"/>
    <property type="project" value="UniProtKB-KW"/>
</dbReference>
<evidence type="ECO:0000256" key="6">
    <source>
        <dbReference type="ARBA" id="ARBA00022536"/>
    </source>
</evidence>
<name>A0A8C9T0M8_SCLFO</name>
<dbReference type="Gene3D" id="2.20.100.10">
    <property type="entry name" value="Thrombospondin type-1 (TSP1) repeat"/>
    <property type="match status" value="2"/>
</dbReference>
<keyword evidence="9 22" id="KW-0768">Sushi</keyword>
<evidence type="ECO:0000256" key="22">
    <source>
        <dbReference type="PROSITE-ProRule" id="PRU00302"/>
    </source>
</evidence>
<keyword evidence="13" id="KW-0204">Cytolysis</keyword>
<dbReference type="InterPro" id="IPR020863">
    <property type="entry name" value="MACPF_CS"/>
</dbReference>
<dbReference type="Gene3D" id="2.10.70.10">
    <property type="entry name" value="Complement Module, domain 1"/>
    <property type="match status" value="2"/>
</dbReference>
<organism evidence="25 26">
    <name type="scientific">Scleropages formosus</name>
    <name type="common">Asian bonytongue</name>
    <name type="synonym">Osteoglossum formosum</name>
    <dbReference type="NCBI Taxonomy" id="113540"/>
    <lineage>
        <taxon>Eukaryota</taxon>
        <taxon>Metazoa</taxon>
        <taxon>Chordata</taxon>
        <taxon>Craniata</taxon>
        <taxon>Vertebrata</taxon>
        <taxon>Euteleostomi</taxon>
        <taxon>Actinopterygii</taxon>
        <taxon>Neopterygii</taxon>
        <taxon>Teleostei</taxon>
        <taxon>Osteoglossocephala</taxon>
        <taxon>Osteoglossomorpha</taxon>
        <taxon>Osteoglossiformes</taxon>
        <taxon>Osteoglossidae</taxon>
        <taxon>Scleropages</taxon>
    </lineage>
</organism>
<dbReference type="GO" id="GO:0005576">
    <property type="term" value="C:extracellular region"/>
    <property type="evidence" value="ECO:0007669"/>
    <property type="project" value="UniProtKB-SubCell"/>
</dbReference>
<dbReference type="GeneTree" id="ENSGT00940000156814"/>
<keyword evidence="5" id="KW-0964">Secreted</keyword>
<evidence type="ECO:0000256" key="11">
    <source>
        <dbReference type="ARBA" id="ARBA00022729"/>
    </source>
</evidence>
<feature type="disulfide bond" evidence="21">
    <location>
        <begin position="224"/>
        <end position="242"/>
    </location>
</feature>
<evidence type="ECO:0000313" key="26">
    <source>
        <dbReference type="Proteomes" id="UP000694397"/>
    </source>
</evidence>
<dbReference type="GO" id="GO:0006958">
    <property type="term" value="P:complement activation, classical pathway"/>
    <property type="evidence" value="ECO:0007669"/>
    <property type="project" value="UniProtKB-KW"/>
</dbReference>
<evidence type="ECO:0000256" key="13">
    <source>
        <dbReference type="ARBA" id="ARBA00022852"/>
    </source>
</evidence>
<dbReference type="InterPro" id="IPR048831">
    <property type="entry name" value="C8A_B_C6_EGF-like"/>
</dbReference>
<dbReference type="PROSITE" id="PS00279">
    <property type="entry name" value="MACPF_1"/>
    <property type="match status" value="1"/>
</dbReference>
<reference evidence="25" key="3">
    <citation type="submission" date="2025-09" db="UniProtKB">
        <authorList>
            <consortium name="Ensembl"/>
        </authorList>
    </citation>
    <scope>IDENTIFICATION</scope>
</reference>
<evidence type="ECO:0000256" key="10">
    <source>
        <dbReference type="ARBA" id="ARBA00022692"/>
    </source>
</evidence>
<evidence type="ECO:0000256" key="20">
    <source>
        <dbReference type="ARBA" id="ARBA00023298"/>
    </source>
</evidence>
<dbReference type="InterPro" id="IPR003884">
    <property type="entry name" value="FacI_MAC"/>
</dbReference>
<evidence type="ECO:0000256" key="8">
    <source>
        <dbReference type="ARBA" id="ARBA00022588"/>
    </source>
</evidence>
<dbReference type="InterPro" id="IPR000436">
    <property type="entry name" value="Sushi_SCR_CCP_dom"/>
</dbReference>
<protein>
    <submittedName>
        <fullName evidence="25">Complement component 6, duplicate 1</fullName>
    </submittedName>
</protein>
<dbReference type="SMART" id="SM00192">
    <property type="entry name" value="LDLa"/>
    <property type="match status" value="1"/>
</dbReference>
<dbReference type="Pfam" id="PF21288">
    <property type="entry name" value="Kazal_C6"/>
    <property type="match status" value="1"/>
</dbReference>
<dbReference type="InterPro" id="IPR001862">
    <property type="entry name" value="MAC_perforin"/>
</dbReference>
<keyword evidence="4" id="KW-1134">Transmembrane beta strand</keyword>
<evidence type="ECO:0000256" key="7">
    <source>
        <dbReference type="ARBA" id="ARBA00022537"/>
    </source>
</evidence>
<dbReference type="PANTHER" id="PTHR45742:SF4">
    <property type="entry name" value="COMPLEMENT COMPONENT C6"/>
    <property type="match status" value="1"/>
</dbReference>
<dbReference type="Pfam" id="PF00090">
    <property type="entry name" value="TSP_1"/>
    <property type="match status" value="3"/>
</dbReference>
<feature type="domain" description="MACPF" evidence="24">
    <location>
        <begin position="254"/>
        <end position="595"/>
    </location>
</feature>
<keyword evidence="19" id="KW-0325">Glycoprotein</keyword>
<keyword evidence="10" id="KW-0812">Transmembrane</keyword>
<dbReference type="Pfam" id="PF00057">
    <property type="entry name" value="Ldl_recept_a"/>
    <property type="match status" value="1"/>
</dbReference>